<dbReference type="PANTHER" id="PTHR34384">
    <property type="entry name" value="L-2,3-DIAMINOPROPANOATE--CITRATE LIGASE"/>
    <property type="match status" value="1"/>
</dbReference>
<evidence type="ECO:0000313" key="6">
    <source>
        <dbReference type="Proteomes" id="UP000319825"/>
    </source>
</evidence>
<dbReference type="Pfam" id="PF04183">
    <property type="entry name" value="IucA_IucC"/>
    <property type="match status" value="1"/>
</dbReference>
<feature type="domain" description="Aerobactin siderophore biosynthesis IucA/IucC-like C-terminal" evidence="4">
    <location>
        <begin position="355"/>
        <end position="508"/>
    </location>
</feature>
<comment type="similarity">
    <text evidence="2">Belongs to the IucA/IucC family.</text>
</comment>
<comment type="pathway">
    <text evidence="1">Siderophore biosynthesis.</text>
</comment>
<dbReference type="GO" id="GO:0019290">
    <property type="term" value="P:siderophore biosynthetic process"/>
    <property type="evidence" value="ECO:0007669"/>
    <property type="project" value="InterPro"/>
</dbReference>
<evidence type="ECO:0000256" key="1">
    <source>
        <dbReference type="ARBA" id="ARBA00004924"/>
    </source>
</evidence>
<evidence type="ECO:0000259" key="3">
    <source>
        <dbReference type="Pfam" id="PF04183"/>
    </source>
</evidence>
<comment type="caution">
    <text evidence="5">The sequence shown here is derived from an EMBL/GenBank/DDBJ whole genome shotgun (WGS) entry which is preliminary data.</text>
</comment>
<dbReference type="GO" id="GO:0016881">
    <property type="term" value="F:acid-amino acid ligase activity"/>
    <property type="evidence" value="ECO:0007669"/>
    <property type="project" value="UniProtKB-ARBA"/>
</dbReference>
<sequence>MTAAVALSTADVAASHTLLGCLAREVCGPERQITITDGYALVRLPRSDVLLRCEVARMSAVGAHRYTGPVQRLSGDLWSPVTATDLATLVGDELRLRTGFPNEEFVTQVAASRDALQRVLLHRPAADPQPTGDPVTDSYVDSEQSLVYGHPRHPTPKWRSGDTEAWDTYAPELRTTVQAHWIGVPRSLLAEDGPFDQLISALQPPPAPPGHVPLPVHPWQYRLAGPLDPRLRDLGVGGATLRPTASVRTLYAPGADLFVKTSLHVRITNCLRKNARYELTGAVALTRLLSGVPLAPGTALLPEPAYRTVDVPGLDETFGVILRGGLRGHLRPGDIPVLAAALAASPLQLADPVGWWRAYTKLLVPAILGLWAEHGVVHEAHLQNVVVVLNADRHPIRMLLRDLEGVKLDTERRADWLCGLPSSIGYHPEQAFNRVAYCLFVNHLAELAGALADAHPGIEAQLWAALRDVVSETTRALGSPPQLRAVLAGVPLPAKGNLLVRWQRDADRHAGYVPFPNPLGQAL</sequence>
<accession>A0A562IJS7</accession>
<dbReference type="Gene3D" id="1.10.510.40">
    <property type="match status" value="1"/>
</dbReference>
<dbReference type="Pfam" id="PF06276">
    <property type="entry name" value="FhuF"/>
    <property type="match status" value="1"/>
</dbReference>
<evidence type="ECO:0000256" key="2">
    <source>
        <dbReference type="ARBA" id="ARBA00007832"/>
    </source>
</evidence>
<dbReference type="AlphaFoldDB" id="A0A562IJS7"/>
<evidence type="ECO:0000313" key="5">
    <source>
        <dbReference type="EMBL" id="TWH70953.1"/>
    </source>
</evidence>
<dbReference type="Proteomes" id="UP000319825">
    <property type="component" value="Unassembled WGS sequence"/>
</dbReference>
<name>A0A562IJS7_MICOL</name>
<gene>
    <name evidence="5" type="ORF">JD77_05978</name>
</gene>
<keyword evidence="6" id="KW-1185">Reference proteome</keyword>
<evidence type="ECO:0000259" key="4">
    <source>
        <dbReference type="Pfam" id="PF06276"/>
    </source>
</evidence>
<organism evidence="5 6">
    <name type="scientific">Micromonospora olivasterospora</name>
    <dbReference type="NCBI Taxonomy" id="1880"/>
    <lineage>
        <taxon>Bacteria</taxon>
        <taxon>Bacillati</taxon>
        <taxon>Actinomycetota</taxon>
        <taxon>Actinomycetes</taxon>
        <taxon>Micromonosporales</taxon>
        <taxon>Micromonosporaceae</taxon>
        <taxon>Micromonospora</taxon>
    </lineage>
</organism>
<dbReference type="OrthoDB" id="495728at2"/>
<dbReference type="PANTHER" id="PTHR34384:SF5">
    <property type="entry name" value="L-2,3-DIAMINOPROPANOATE--CITRATE LIGASE"/>
    <property type="match status" value="1"/>
</dbReference>
<dbReference type="InterPro" id="IPR007310">
    <property type="entry name" value="Aerobactin_biosyn_IucA/IucC_N"/>
</dbReference>
<dbReference type="InterPro" id="IPR022770">
    <property type="entry name" value="IucA/IucC-like_C"/>
</dbReference>
<protein>
    <submittedName>
        <fullName evidence="5">Siderophore synthetase component</fullName>
    </submittedName>
</protein>
<dbReference type="InterPro" id="IPR037455">
    <property type="entry name" value="LucA/IucC-like"/>
</dbReference>
<reference evidence="5 6" key="1">
    <citation type="submission" date="2019-07" db="EMBL/GenBank/DDBJ databases">
        <title>R&amp;d 2014.</title>
        <authorList>
            <person name="Klenk H.-P."/>
        </authorList>
    </citation>
    <scope>NUCLEOTIDE SEQUENCE [LARGE SCALE GENOMIC DNA]</scope>
    <source>
        <strain evidence="5 6">DSM 43868</strain>
    </source>
</reference>
<dbReference type="EMBL" id="VLKE01000001">
    <property type="protein sequence ID" value="TWH70953.1"/>
    <property type="molecule type" value="Genomic_DNA"/>
</dbReference>
<dbReference type="RefSeq" id="WP_145777115.1">
    <property type="nucleotide sequence ID" value="NZ_BAAATQ010000205.1"/>
</dbReference>
<feature type="domain" description="Aerobactin siderophore biosynthesis IucA/IucC N-terminal" evidence="3">
    <location>
        <begin position="138"/>
        <end position="343"/>
    </location>
</feature>
<proteinExistence type="inferred from homology"/>